<accession>A0A6G7VQ35</accession>
<dbReference type="InterPro" id="IPR036866">
    <property type="entry name" value="RibonucZ/Hydroxyglut_hydro"/>
</dbReference>
<evidence type="ECO:0000313" key="2">
    <source>
        <dbReference type="EMBL" id="QIK42149.1"/>
    </source>
</evidence>
<dbReference type="PROSITE" id="PS51318">
    <property type="entry name" value="TAT"/>
    <property type="match status" value="1"/>
</dbReference>
<name>A0A6G7VQ35_9RHOB</name>
<reference evidence="2 3" key="1">
    <citation type="submission" date="2020-03" db="EMBL/GenBank/DDBJ databases">
        <title>Complete genome sequence of Monaibacterium sp. ALG8 with diverse plasmids.</title>
        <authorList>
            <person name="Sun C."/>
        </authorList>
    </citation>
    <scope>NUCLEOTIDE SEQUENCE [LARGE SCALE GENOMIC DNA]</scope>
    <source>
        <strain evidence="2 3">ALG8</strain>
    </source>
</reference>
<keyword evidence="1" id="KW-0732">Signal</keyword>
<dbReference type="Pfam" id="PF13483">
    <property type="entry name" value="Lactamase_B_3"/>
    <property type="match status" value="1"/>
</dbReference>
<organism evidence="2 3">
    <name type="scientific">Pontivivens nitratireducens</name>
    <dbReference type="NCBI Taxonomy" id="2758038"/>
    <lineage>
        <taxon>Bacteria</taxon>
        <taxon>Pseudomonadati</taxon>
        <taxon>Pseudomonadota</taxon>
        <taxon>Alphaproteobacteria</taxon>
        <taxon>Rhodobacterales</taxon>
        <taxon>Paracoccaceae</taxon>
        <taxon>Pontivivens</taxon>
    </lineage>
</organism>
<dbReference type="InterPro" id="IPR050114">
    <property type="entry name" value="UPF0173_UPF0282_UlaG_hydrolase"/>
</dbReference>
<dbReference type="GO" id="GO:0016787">
    <property type="term" value="F:hydrolase activity"/>
    <property type="evidence" value="ECO:0007669"/>
    <property type="project" value="UniProtKB-KW"/>
</dbReference>
<proteinExistence type="predicted"/>
<feature type="chain" id="PRO_5026163972" evidence="1">
    <location>
        <begin position="28"/>
        <end position="251"/>
    </location>
</feature>
<dbReference type="KEGG" id="mon:G8E03_13765"/>
<dbReference type="Proteomes" id="UP000500791">
    <property type="component" value="Chromosome"/>
</dbReference>
<dbReference type="AlphaFoldDB" id="A0A6G7VQ35"/>
<gene>
    <name evidence="2" type="ORF">G8E03_13765</name>
</gene>
<keyword evidence="2" id="KW-0378">Hydrolase</keyword>
<dbReference type="PANTHER" id="PTHR43546:SF3">
    <property type="entry name" value="UPF0173 METAL-DEPENDENT HYDROLASE MJ1163"/>
    <property type="match status" value="1"/>
</dbReference>
<dbReference type="EMBL" id="CP049811">
    <property type="protein sequence ID" value="QIK42149.1"/>
    <property type="molecule type" value="Genomic_DNA"/>
</dbReference>
<sequence>MIMDRRKFLATSAALSGATFLPFGAFAEAHSSPFSFDTDGGPIQVHPINHASFVMEVPGMVIYVDPVGEPSLYADKPAPDLILITHHHGDHFEMATLRGVATAKTAFITNQVVYDGLEEFQTRAEVMDNGDVTLAGEYDIFAIPAYNMTEDRLEYHPEGRDNGYILDIFGTRVYIAGDTEDTPEMRALQDIDIAFLPMNLPYTMDIDAAADAVMAFSPTYVFPYHYGESDIDAFTAMVGDHANVLRGNWYG</sequence>
<dbReference type="InterPro" id="IPR006311">
    <property type="entry name" value="TAT_signal"/>
</dbReference>
<evidence type="ECO:0000313" key="3">
    <source>
        <dbReference type="Proteomes" id="UP000500791"/>
    </source>
</evidence>
<dbReference type="PANTHER" id="PTHR43546">
    <property type="entry name" value="UPF0173 METAL-DEPENDENT HYDROLASE MJ1163-RELATED"/>
    <property type="match status" value="1"/>
</dbReference>
<dbReference type="SUPFAM" id="SSF56281">
    <property type="entry name" value="Metallo-hydrolase/oxidoreductase"/>
    <property type="match status" value="1"/>
</dbReference>
<evidence type="ECO:0000256" key="1">
    <source>
        <dbReference type="SAM" id="SignalP"/>
    </source>
</evidence>
<protein>
    <submittedName>
        <fullName evidence="2">MBL fold metallo-hydrolase</fullName>
    </submittedName>
</protein>
<feature type="signal peptide" evidence="1">
    <location>
        <begin position="1"/>
        <end position="27"/>
    </location>
</feature>
<dbReference type="Gene3D" id="3.60.15.10">
    <property type="entry name" value="Ribonuclease Z/Hydroxyacylglutathione hydrolase-like"/>
    <property type="match status" value="1"/>
</dbReference>
<keyword evidence="3" id="KW-1185">Reference proteome</keyword>